<name>A0A8S5NSR2_9CAUD</name>
<accession>A0A8S5NSR2</accession>
<proteinExistence type="predicted"/>
<sequence>MLYSLEVCRQLREGAFFLLQARRAHLYDKFSYGHFYTPEQ</sequence>
<organism evidence="1">
    <name type="scientific">Podoviridae sp. ctrTt13</name>
    <dbReference type="NCBI Taxonomy" id="2825279"/>
    <lineage>
        <taxon>Viruses</taxon>
        <taxon>Duplodnaviria</taxon>
        <taxon>Heunggongvirae</taxon>
        <taxon>Uroviricota</taxon>
        <taxon>Caudoviricetes</taxon>
    </lineage>
</organism>
<protein>
    <submittedName>
        <fullName evidence="1">Uncharacterized protein</fullName>
    </submittedName>
</protein>
<evidence type="ECO:0000313" key="1">
    <source>
        <dbReference type="EMBL" id="DAD97729.1"/>
    </source>
</evidence>
<reference evidence="1" key="1">
    <citation type="journal article" date="2021" name="Proc. Natl. Acad. Sci. U.S.A.">
        <title>A Catalog of Tens of Thousands of Viruses from Human Metagenomes Reveals Hidden Associations with Chronic Diseases.</title>
        <authorList>
            <person name="Tisza M.J."/>
            <person name="Buck C.B."/>
        </authorList>
    </citation>
    <scope>NUCLEOTIDE SEQUENCE</scope>
    <source>
        <strain evidence="1">CtrTt13</strain>
    </source>
</reference>
<dbReference type="EMBL" id="BK015247">
    <property type="protein sequence ID" value="DAD97729.1"/>
    <property type="molecule type" value="Genomic_DNA"/>
</dbReference>